<evidence type="ECO:0000256" key="1">
    <source>
        <dbReference type="SAM" id="Phobius"/>
    </source>
</evidence>
<keyword evidence="1" id="KW-0812">Transmembrane</keyword>
<dbReference type="Proteomes" id="UP000046122">
    <property type="component" value="Unassembled WGS sequence"/>
</dbReference>
<feature type="transmembrane region" description="Helical" evidence="1">
    <location>
        <begin position="33"/>
        <end position="52"/>
    </location>
</feature>
<accession>A0A090GUS2</accession>
<name>A0A090GUS2_MESPL</name>
<feature type="transmembrane region" description="Helical" evidence="1">
    <location>
        <begin position="7"/>
        <end position="27"/>
    </location>
</feature>
<keyword evidence="1" id="KW-0472">Membrane</keyword>
<evidence type="ECO:0000313" key="3">
    <source>
        <dbReference type="Proteomes" id="UP000046122"/>
    </source>
</evidence>
<sequence length="64" mass="6503">MIDLITNFGVSAFAGFLLGLVGITIIAPNTNGGAFLIVVIGIAIGVILGAVYKALRPSKATKDD</sequence>
<proteinExistence type="predicted"/>
<dbReference type="EMBL" id="CCNE01000020">
    <property type="protein sequence ID" value="CDX57440.1"/>
    <property type="molecule type" value="Genomic_DNA"/>
</dbReference>
<gene>
    <name evidence="2" type="ORF">MPL3365_270051</name>
</gene>
<reference evidence="2 3" key="1">
    <citation type="submission" date="2014-08" db="EMBL/GenBank/DDBJ databases">
        <authorList>
            <person name="Moulin Lionel"/>
        </authorList>
    </citation>
    <scope>NUCLEOTIDE SEQUENCE [LARGE SCALE GENOMIC DNA]</scope>
</reference>
<dbReference type="AlphaFoldDB" id="A0A090GUS2"/>
<keyword evidence="1" id="KW-1133">Transmembrane helix</keyword>
<evidence type="ECO:0000313" key="2">
    <source>
        <dbReference type="EMBL" id="CDX57440.1"/>
    </source>
</evidence>
<organism evidence="2 3">
    <name type="scientific">Mesorhizobium plurifarium</name>
    <dbReference type="NCBI Taxonomy" id="69974"/>
    <lineage>
        <taxon>Bacteria</taxon>
        <taxon>Pseudomonadati</taxon>
        <taxon>Pseudomonadota</taxon>
        <taxon>Alphaproteobacteria</taxon>
        <taxon>Hyphomicrobiales</taxon>
        <taxon>Phyllobacteriaceae</taxon>
        <taxon>Mesorhizobium</taxon>
    </lineage>
</organism>
<protein>
    <submittedName>
        <fullName evidence="2">Uncharacterized protein</fullName>
    </submittedName>
</protein>